<evidence type="ECO:0000256" key="1">
    <source>
        <dbReference type="SAM" id="SignalP"/>
    </source>
</evidence>
<dbReference type="InterPro" id="IPR001763">
    <property type="entry name" value="Rhodanese-like_dom"/>
</dbReference>
<dbReference type="InterPro" id="IPR050229">
    <property type="entry name" value="GlpE_sulfurtransferase"/>
</dbReference>
<dbReference type="CDD" id="cd00158">
    <property type="entry name" value="RHOD"/>
    <property type="match status" value="1"/>
</dbReference>
<dbReference type="PROSITE" id="PS00380">
    <property type="entry name" value="RHODANESE_1"/>
    <property type="match status" value="1"/>
</dbReference>
<feature type="domain" description="Rhodanese" evidence="2">
    <location>
        <begin position="56"/>
        <end position="142"/>
    </location>
</feature>
<feature type="signal peptide" evidence="1">
    <location>
        <begin position="1"/>
        <end position="23"/>
    </location>
</feature>
<evidence type="ECO:0000313" key="3">
    <source>
        <dbReference type="EMBL" id="MDN4476644.1"/>
    </source>
</evidence>
<dbReference type="Pfam" id="PF00581">
    <property type="entry name" value="Rhodanese"/>
    <property type="match status" value="1"/>
</dbReference>
<keyword evidence="1" id="KW-0732">Signal</keyword>
<dbReference type="EMBL" id="JAUHPW010000010">
    <property type="protein sequence ID" value="MDN4476644.1"/>
    <property type="molecule type" value="Genomic_DNA"/>
</dbReference>
<dbReference type="Proteomes" id="UP001172728">
    <property type="component" value="Unassembled WGS sequence"/>
</dbReference>
<dbReference type="RefSeq" id="WP_301135180.1">
    <property type="nucleotide sequence ID" value="NZ_JAUHPW010000010.1"/>
</dbReference>
<sequence>MNRRIVRGALAGALLALVPAISACSTGADAPAAEVAESVAFDASHVSAAAFAVAAAEEGVTIVDVRTPAEYAEGHLPGAVNIDVSGGDFEAQVSALDPEAEYAVYCRSGSRSRAAIDIMTGAGVEHTVGLEGGIGAWTGDVVTG</sequence>
<name>A0ABT8GD97_9MICO</name>
<dbReference type="SUPFAM" id="SSF52821">
    <property type="entry name" value="Rhodanese/Cell cycle control phosphatase"/>
    <property type="match status" value="1"/>
</dbReference>
<evidence type="ECO:0000313" key="4">
    <source>
        <dbReference type="Proteomes" id="UP001172728"/>
    </source>
</evidence>
<dbReference type="PROSITE" id="PS51257">
    <property type="entry name" value="PROKAR_LIPOPROTEIN"/>
    <property type="match status" value="1"/>
</dbReference>
<dbReference type="SMART" id="SM00450">
    <property type="entry name" value="RHOD"/>
    <property type="match status" value="1"/>
</dbReference>
<dbReference type="Gene3D" id="3.40.250.10">
    <property type="entry name" value="Rhodanese-like domain"/>
    <property type="match status" value="1"/>
</dbReference>
<keyword evidence="4" id="KW-1185">Reference proteome</keyword>
<reference evidence="3" key="1">
    <citation type="submission" date="2023-06" db="EMBL/GenBank/DDBJ databases">
        <title>Sysu t00192.</title>
        <authorList>
            <person name="Gao L."/>
            <person name="Fang B.-Z."/>
            <person name="Li W.-J."/>
        </authorList>
    </citation>
    <scope>NUCLEOTIDE SEQUENCE</scope>
    <source>
        <strain evidence="3">SYSU T00192</strain>
    </source>
</reference>
<dbReference type="PANTHER" id="PTHR43031">
    <property type="entry name" value="FAD-DEPENDENT OXIDOREDUCTASE"/>
    <property type="match status" value="1"/>
</dbReference>
<dbReference type="InterPro" id="IPR001307">
    <property type="entry name" value="Thiosulphate_STrfase_CS"/>
</dbReference>
<protein>
    <submittedName>
        <fullName evidence="3">Rhodanese-like domain-containing protein</fullName>
    </submittedName>
</protein>
<gene>
    <name evidence="3" type="ORF">QQX09_12325</name>
</gene>
<comment type="caution">
    <text evidence="3">The sequence shown here is derived from an EMBL/GenBank/DDBJ whole genome shotgun (WGS) entry which is preliminary data.</text>
</comment>
<dbReference type="PROSITE" id="PS50206">
    <property type="entry name" value="RHODANESE_3"/>
    <property type="match status" value="1"/>
</dbReference>
<evidence type="ECO:0000259" key="2">
    <source>
        <dbReference type="PROSITE" id="PS50206"/>
    </source>
</evidence>
<accession>A0ABT8GD97</accession>
<feature type="chain" id="PRO_5047256856" evidence="1">
    <location>
        <begin position="24"/>
        <end position="144"/>
    </location>
</feature>
<dbReference type="InterPro" id="IPR036873">
    <property type="entry name" value="Rhodanese-like_dom_sf"/>
</dbReference>
<dbReference type="PANTHER" id="PTHR43031:SF1">
    <property type="entry name" value="PYRIDINE NUCLEOTIDE-DISULPHIDE OXIDOREDUCTASE"/>
    <property type="match status" value="1"/>
</dbReference>
<organism evidence="3 4">
    <name type="scientific">Demequina litoralis</name>
    <dbReference type="NCBI Taxonomy" id="3051660"/>
    <lineage>
        <taxon>Bacteria</taxon>
        <taxon>Bacillati</taxon>
        <taxon>Actinomycetota</taxon>
        <taxon>Actinomycetes</taxon>
        <taxon>Micrococcales</taxon>
        <taxon>Demequinaceae</taxon>
        <taxon>Demequina</taxon>
    </lineage>
</organism>
<proteinExistence type="predicted"/>